<keyword evidence="7" id="KW-1185">Reference proteome</keyword>
<sequence length="84" mass="9313">MHEREFRAFVSVAEIGRMDHAAKELGYSQPAISYQIKCLEQMLGTKLFTRDSTGAHLTREGRMILPSAKAVLTLIDSMKGVCAV</sequence>
<reference evidence="7" key="1">
    <citation type="journal article" date="2019" name="Int. J. Syst. Evol. Microbiol.">
        <title>The Global Catalogue of Microorganisms (GCM) 10K type strain sequencing project: providing services to taxonomists for standard genome sequencing and annotation.</title>
        <authorList>
            <consortium name="The Broad Institute Genomics Platform"/>
            <consortium name="The Broad Institute Genome Sequencing Center for Infectious Disease"/>
            <person name="Wu L."/>
            <person name="Ma J."/>
        </authorList>
    </citation>
    <scope>NUCLEOTIDE SEQUENCE [LARGE SCALE GENOMIC DNA]</scope>
    <source>
        <strain evidence="7">CGMCC 4.1469</strain>
    </source>
</reference>
<dbReference type="Pfam" id="PF00126">
    <property type="entry name" value="HTH_1"/>
    <property type="match status" value="1"/>
</dbReference>
<dbReference type="PROSITE" id="PS50931">
    <property type="entry name" value="HTH_LYSR"/>
    <property type="match status" value="1"/>
</dbReference>
<dbReference type="SUPFAM" id="SSF46785">
    <property type="entry name" value="Winged helix' DNA-binding domain"/>
    <property type="match status" value="1"/>
</dbReference>
<feature type="domain" description="HTH lysR-type" evidence="5">
    <location>
        <begin position="1"/>
        <end position="58"/>
    </location>
</feature>
<dbReference type="PANTHER" id="PTHR30126:SF40">
    <property type="entry name" value="HTH-TYPE TRANSCRIPTIONAL REGULATOR GLTR"/>
    <property type="match status" value="1"/>
</dbReference>
<protein>
    <submittedName>
        <fullName evidence="6">LysR family transcriptional regulator</fullName>
    </submittedName>
</protein>
<comment type="caution">
    <text evidence="6">The sequence shown here is derived from an EMBL/GenBank/DDBJ whole genome shotgun (WGS) entry which is preliminary data.</text>
</comment>
<evidence type="ECO:0000259" key="5">
    <source>
        <dbReference type="PROSITE" id="PS50931"/>
    </source>
</evidence>
<organism evidence="6 7">
    <name type="scientific">Kitasatospora aburaviensis</name>
    <dbReference type="NCBI Taxonomy" id="67265"/>
    <lineage>
        <taxon>Bacteria</taxon>
        <taxon>Bacillati</taxon>
        <taxon>Actinomycetota</taxon>
        <taxon>Actinomycetes</taxon>
        <taxon>Kitasatosporales</taxon>
        <taxon>Streptomycetaceae</taxon>
        <taxon>Kitasatospora</taxon>
    </lineage>
</organism>
<evidence type="ECO:0000313" key="7">
    <source>
        <dbReference type="Proteomes" id="UP001596067"/>
    </source>
</evidence>
<evidence type="ECO:0000256" key="3">
    <source>
        <dbReference type="ARBA" id="ARBA00023125"/>
    </source>
</evidence>
<keyword evidence="3" id="KW-0238">DNA-binding</keyword>
<name>A0ABW1ETP5_9ACTN</name>
<gene>
    <name evidence="6" type="ORF">ACFP0N_08180</name>
</gene>
<dbReference type="PANTHER" id="PTHR30126">
    <property type="entry name" value="HTH-TYPE TRANSCRIPTIONAL REGULATOR"/>
    <property type="match status" value="1"/>
</dbReference>
<dbReference type="Proteomes" id="UP001596067">
    <property type="component" value="Unassembled WGS sequence"/>
</dbReference>
<evidence type="ECO:0000256" key="2">
    <source>
        <dbReference type="ARBA" id="ARBA00023015"/>
    </source>
</evidence>
<keyword evidence="2" id="KW-0805">Transcription regulation</keyword>
<dbReference type="PRINTS" id="PR00039">
    <property type="entry name" value="HTHLYSR"/>
</dbReference>
<evidence type="ECO:0000256" key="1">
    <source>
        <dbReference type="ARBA" id="ARBA00009437"/>
    </source>
</evidence>
<proteinExistence type="inferred from homology"/>
<dbReference type="RefSeq" id="WP_313762817.1">
    <property type="nucleotide sequence ID" value="NZ_BAAAVH010000039.1"/>
</dbReference>
<dbReference type="Gene3D" id="1.10.10.10">
    <property type="entry name" value="Winged helix-like DNA-binding domain superfamily/Winged helix DNA-binding domain"/>
    <property type="match status" value="1"/>
</dbReference>
<dbReference type="InterPro" id="IPR036390">
    <property type="entry name" value="WH_DNA-bd_sf"/>
</dbReference>
<keyword evidence="4" id="KW-0804">Transcription</keyword>
<evidence type="ECO:0000313" key="6">
    <source>
        <dbReference type="EMBL" id="MFC5884950.1"/>
    </source>
</evidence>
<dbReference type="EMBL" id="JBHSOD010000007">
    <property type="protein sequence ID" value="MFC5884950.1"/>
    <property type="molecule type" value="Genomic_DNA"/>
</dbReference>
<evidence type="ECO:0000256" key="4">
    <source>
        <dbReference type="ARBA" id="ARBA00023163"/>
    </source>
</evidence>
<dbReference type="InterPro" id="IPR036388">
    <property type="entry name" value="WH-like_DNA-bd_sf"/>
</dbReference>
<dbReference type="InterPro" id="IPR000847">
    <property type="entry name" value="LysR_HTH_N"/>
</dbReference>
<accession>A0ABW1ETP5</accession>
<comment type="similarity">
    <text evidence="1">Belongs to the LysR transcriptional regulatory family.</text>
</comment>